<dbReference type="InterPro" id="IPR002624">
    <property type="entry name" value="DCK/DGK"/>
</dbReference>
<comment type="similarity">
    <text evidence="1">Belongs to the DCK/DGK family.</text>
</comment>
<keyword evidence="3" id="KW-0067">ATP-binding</keyword>
<name>A0AAW2IIN1_9NEOP</name>
<evidence type="ECO:0000256" key="2">
    <source>
        <dbReference type="PIRSR" id="PIRSR000705-1"/>
    </source>
</evidence>
<accession>A0AAW2IIN1</accession>
<dbReference type="Pfam" id="PF01712">
    <property type="entry name" value="dNK"/>
    <property type="match status" value="1"/>
</dbReference>
<dbReference type="Gene3D" id="3.40.50.300">
    <property type="entry name" value="P-loop containing nucleotide triphosphate hydrolases"/>
    <property type="match status" value="1"/>
</dbReference>
<organism evidence="5">
    <name type="scientific">Menopon gallinae</name>
    <name type="common">poultry shaft louse</name>
    <dbReference type="NCBI Taxonomy" id="328185"/>
    <lineage>
        <taxon>Eukaryota</taxon>
        <taxon>Metazoa</taxon>
        <taxon>Ecdysozoa</taxon>
        <taxon>Arthropoda</taxon>
        <taxon>Hexapoda</taxon>
        <taxon>Insecta</taxon>
        <taxon>Pterygota</taxon>
        <taxon>Neoptera</taxon>
        <taxon>Paraneoptera</taxon>
        <taxon>Psocodea</taxon>
        <taxon>Troctomorpha</taxon>
        <taxon>Phthiraptera</taxon>
        <taxon>Amblycera</taxon>
        <taxon>Menoponidae</taxon>
        <taxon>Menopon</taxon>
    </lineage>
</organism>
<dbReference type="PANTHER" id="PTHR10513:SF38">
    <property type="entry name" value="DEOXYNUCLEOSIDE KINASE-LIKE PROTEIN"/>
    <property type="match status" value="1"/>
</dbReference>
<protein>
    <recommendedName>
        <fullName evidence="4">Deoxynucleoside kinase domain-containing protein</fullName>
    </recommendedName>
</protein>
<dbReference type="EMBL" id="JARGDH010000001">
    <property type="protein sequence ID" value="KAL0281583.1"/>
    <property type="molecule type" value="Genomic_DNA"/>
</dbReference>
<dbReference type="GO" id="GO:0005524">
    <property type="term" value="F:ATP binding"/>
    <property type="evidence" value="ECO:0007669"/>
    <property type="project" value="UniProtKB-KW"/>
</dbReference>
<dbReference type="InterPro" id="IPR031314">
    <property type="entry name" value="DNK_dom"/>
</dbReference>
<gene>
    <name evidence="5" type="ORF">PYX00_002523</name>
</gene>
<dbReference type="GO" id="GO:0019136">
    <property type="term" value="F:deoxynucleoside kinase activity"/>
    <property type="evidence" value="ECO:0007669"/>
    <property type="project" value="InterPro"/>
</dbReference>
<evidence type="ECO:0000256" key="3">
    <source>
        <dbReference type="PIRSR" id="PIRSR000705-3"/>
    </source>
</evidence>
<keyword evidence="3" id="KW-0547">Nucleotide-binding</keyword>
<comment type="caution">
    <text evidence="5">The sequence shown here is derived from an EMBL/GenBank/DDBJ whole genome shotgun (WGS) entry which is preliminary data.</text>
</comment>
<feature type="active site" description="Proton acceptor" evidence="2">
    <location>
        <position position="34"/>
    </location>
</feature>
<evidence type="ECO:0000313" key="5">
    <source>
        <dbReference type="EMBL" id="KAL0281583.1"/>
    </source>
</evidence>
<evidence type="ECO:0000256" key="1">
    <source>
        <dbReference type="ARBA" id="ARBA00007420"/>
    </source>
</evidence>
<evidence type="ECO:0000259" key="4">
    <source>
        <dbReference type="Pfam" id="PF01712"/>
    </source>
</evidence>
<dbReference type="InterPro" id="IPR050566">
    <property type="entry name" value="Deoxyribonucleoside_kinase"/>
</dbReference>
<proteinExistence type="inferred from homology"/>
<feature type="binding site" evidence="3">
    <location>
        <begin position="93"/>
        <end position="97"/>
    </location>
    <ligand>
        <name>ATP</name>
        <dbReference type="ChEBI" id="CHEBI:30616"/>
    </ligand>
</feature>
<dbReference type="SUPFAM" id="SSF52540">
    <property type="entry name" value="P-loop containing nucleoside triphosphate hydrolases"/>
    <property type="match status" value="1"/>
</dbReference>
<dbReference type="PANTHER" id="PTHR10513">
    <property type="entry name" value="DEOXYNUCLEOSIDE KINASE"/>
    <property type="match status" value="1"/>
</dbReference>
<dbReference type="GO" id="GO:0005739">
    <property type="term" value="C:mitochondrion"/>
    <property type="evidence" value="ECO:0007669"/>
    <property type="project" value="TreeGrafter"/>
</dbReference>
<sequence length="165" mass="19231">MAKWSATFQSYVQLTRMQIQSSTPNEGVKVQMFERSVQNNRYCFLENSYRNGLVLPAQYAVLCKWYEWIEENVDISLDLIVYLQSSPEVVYERVLSRNRAEEKTVNLKYLESLHESHEKWLANAKSSTPVLIVDANASLNDIVKSYRKILPAIYQSKNNTTDRLK</sequence>
<reference evidence="5" key="1">
    <citation type="journal article" date="2024" name="Gigascience">
        <title>Chromosome-level genome of the poultry shaft louse Menopon gallinae provides insight into the host-switching and adaptive evolution of parasitic lice.</title>
        <authorList>
            <person name="Xu Y."/>
            <person name="Ma L."/>
            <person name="Liu S."/>
            <person name="Liang Y."/>
            <person name="Liu Q."/>
            <person name="He Z."/>
            <person name="Tian L."/>
            <person name="Duan Y."/>
            <person name="Cai W."/>
            <person name="Li H."/>
            <person name="Song F."/>
        </authorList>
    </citation>
    <scope>NUCLEOTIDE SEQUENCE</scope>
    <source>
        <strain evidence="5">Cailab_2023a</strain>
    </source>
</reference>
<feature type="domain" description="Deoxynucleoside kinase" evidence="4">
    <location>
        <begin position="2"/>
        <end position="153"/>
    </location>
</feature>
<dbReference type="PIRSF" id="PIRSF000705">
    <property type="entry name" value="DNK"/>
    <property type="match status" value="1"/>
</dbReference>
<dbReference type="AlphaFoldDB" id="A0AAW2IIN1"/>
<dbReference type="InterPro" id="IPR027417">
    <property type="entry name" value="P-loop_NTPase"/>
</dbReference>